<keyword evidence="2" id="KW-0805">Transcription regulation</keyword>
<dbReference type="EMBL" id="CACVBM020001163">
    <property type="protein sequence ID" value="CAA7036406.1"/>
    <property type="molecule type" value="Genomic_DNA"/>
</dbReference>
<accession>A0A6D2JHR0</accession>
<keyword evidence="7" id="KW-1185">Reference proteome</keyword>
<organism evidence="6 7">
    <name type="scientific">Microthlaspi erraticum</name>
    <dbReference type="NCBI Taxonomy" id="1685480"/>
    <lineage>
        <taxon>Eukaryota</taxon>
        <taxon>Viridiplantae</taxon>
        <taxon>Streptophyta</taxon>
        <taxon>Embryophyta</taxon>
        <taxon>Tracheophyta</taxon>
        <taxon>Spermatophyta</taxon>
        <taxon>Magnoliopsida</taxon>
        <taxon>eudicotyledons</taxon>
        <taxon>Gunneridae</taxon>
        <taxon>Pentapetalae</taxon>
        <taxon>rosids</taxon>
        <taxon>malvids</taxon>
        <taxon>Brassicales</taxon>
        <taxon>Brassicaceae</taxon>
        <taxon>Coluteocarpeae</taxon>
        <taxon>Microthlaspi</taxon>
    </lineage>
</organism>
<comment type="caution">
    <text evidence="6">The sequence shown here is derived from an EMBL/GenBank/DDBJ whole genome shotgun (WGS) entry which is preliminary data.</text>
</comment>
<dbReference type="PANTHER" id="PTHR34269:SF17">
    <property type="entry name" value="B3 DOMAIN PROTEIN"/>
    <property type="match status" value="1"/>
</dbReference>
<dbReference type="InterPro" id="IPR051442">
    <property type="entry name" value="B3_domain"/>
</dbReference>
<dbReference type="InterPro" id="IPR015300">
    <property type="entry name" value="DNA-bd_pseudobarrel_sf"/>
</dbReference>
<protein>
    <recommendedName>
        <fullName evidence="8">TF-B3 domain-containing protein</fullName>
    </recommendedName>
</protein>
<evidence type="ECO:0000256" key="5">
    <source>
        <dbReference type="ARBA" id="ARBA00023242"/>
    </source>
</evidence>
<evidence type="ECO:0000256" key="4">
    <source>
        <dbReference type="ARBA" id="ARBA00023163"/>
    </source>
</evidence>
<proteinExistence type="predicted"/>
<dbReference type="CDD" id="cd10017">
    <property type="entry name" value="B3_DNA"/>
    <property type="match status" value="1"/>
</dbReference>
<comment type="subcellular location">
    <subcellularLocation>
        <location evidence="1">Nucleus</location>
    </subcellularLocation>
</comment>
<evidence type="ECO:0000313" key="6">
    <source>
        <dbReference type="EMBL" id="CAA7036406.1"/>
    </source>
</evidence>
<name>A0A6D2JHR0_9BRAS</name>
<dbReference type="OrthoDB" id="1034632at2759"/>
<reference evidence="6" key="1">
    <citation type="submission" date="2020-01" db="EMBL/GenBank/DDBJ databases">
        <authorList>
            <person name="Mishra B."/>
        </authorList>
    </citation>
    <scope>NUCLEOTIDE SEQUENCE [LARGE SCALE GENOMIC DNA]</scope>
</reference>
<evidence type="ECO:0000256" key="2">
    <source>
        <dbReference type="ARBA" id="ARBA00023015"/>
    </source>
</evidence>
<evidence type="ECO:0000256" key="3">
    <source>
        <dbReference type="ARBA" id="ARBA00023125"/>
    </source>
</evidence>
<evidence type="ECO:0000313" key="7">
    <source>
        <dbReference type="Proteomes" id="UP000467841"/>
    </source>
</evidence>
<keyword evidence="5" id="KW-0539">Nucleus</keyword>
<dbReference type="PANTHER" id="PTHR34269">
    <property type="entry name" value="TRANSCRIPTION FACTOR B3-DOMAIN FAMILY-RELATED"/>
    <property type="match status" value="1"/>
</dbReference>
<dbReference type="SUPFAM" id="SSF101936">
    <property type="entry name" value="DNA-binding pseudobarrel domain"/>
    <property type="match status" value="1"/>
</dbReference>
<evidence type="ECO:0008006" key="8">
    <source>
        <dbReference type="Google" id="ProtNLM"/>
    </source>
</evidence>
<keyword evidence="4" id="KW-0804">Transcription</keyword>
<dbReference type="Proteomes" id="UP000467841">
    <property type="component" value="Unassembled WGS sequence"/>
</dbReference>
<evidence type="ECO:0000256" key="1">
    <source>
        <dbReference type="ARBA" id="ARBA00004123"/>
    </source>
</evidence>
<dbReference type="GO" id="GO:0003677">
    <property type="term" value="F:DNA binding"/>
    <property type="evidence" value="ECO:0007669"/>
    <property type="project" value="UniProtKB-KW"/>
</dbReference>
<dbReference type="GO" id="GO:0005634">
    <property type="term" value="C:nucleus"/>
    <property type="evidence" value="ECO:0007669"/>
    <property type="project" value="UniProtKB-SubCell"/>
</dbReference>
<gene>
    <name evidence="6" type="ORF">MERR_LOCUS23641</name>
</gene>
<sequence>MNQGVNLDLSLAQYDPWVIKKKLTATDTSNYGKLSLSQRGMGSITPQMRQSMREEMETIQGVKVKVHVIEEGNQAEDYTWRLVREGDGKYYMKGGWIVFARNNGYQEGDIIGLMWDQSYERFLLHKIVQFQK</sequence>
<dbReference type="AlphaFoldDB" id="A0A6D2JHR0"/>
<keyword evidence="3" id="KW-0238">DNA-binding</keyword>
<dbReference type="InterPro" id="IPR003340">
    <property type="entry name" value="B3_DNA-bd"/>
</dbReference>
<dbReference type="Gene3D" id="2.40.330.10">
    <property type="entry name" value="DNA-binding pseudobarrel domain"/>
    <property type="match status" value="1"/>
</dbReference>